<evidence type="ECO:0000313" key="5">
    <source>
        <dbReference type="Proteomes" id="UP000295244"/>
    </source>
</evidence>
<name>A0A4R1BFU9_9ACTN</name>
<dbReference type="AlphaFoldDB" id="A0A4R1BFU9"/>
<organism evidence="4 5">
    <name type="scientific">Rubrobacter taiwanensis</name>
    <dbReference type="NCBI Taxonomy" id="185139"/>
    <lineage>
        <taxon>Bacteria</taxon>
        <taxon>Bacillati</taxon>
        <taxon>Actinomycetota</taxon>
        <taxon>Rubrobacteria</taxon>
        <taxon>Rubrobacterales</taxon>
        <taxon>Rubrobacteraceae</taxon>
        <taxon>Rubrobacter</taxon>
    </lineage>
</organism>
<dbReference type="RefSeq" id="WP_132692156.1">
    <property type="nucleotide sequence ID" value="NZ_SKBU01000020.1"/>
</dbReference>
<sequence length="429" mass="45968">MARFTPHTEADIREMLDTIGVDSLDDLFADVSPGFEGRLDLEPPRSEYEALWSAQKVAQKNATGMPIFLGAGAYDRIVPAAVGAITSRGEFMTSYTPYQPEVSQGVLQSIFEFQSIISELTGLEISNASVYDGATAVAEAALMTARQTRREPVVAVSAGLNARYREVIESYRVELVELPFKNGTTDFSNVPADVSGVFVQSPNYFGIVEDVAAASEAAHAAGALAVAVCDPISLAVLESPGALGADVAVGEAQPLGMNLSFGGPYAGYMATKKEYVRQLPGRIAGKTVDLEGETSYVLTLRGREQDIRRARANSNICTNQALTALAATVYAALMGPEGLREVAELSISKAHYLAGRLQEEGFRLRYPEAPFLWEFAVELPDVRRANAALLEAGIVGGLDLGDGAMLVAVTEKRTREELDTFVEVVKNAD</sequence>
<dbReference type="GO" id="GO:0019464">
    <property type="term" value="P:glycine decarboxylation via glycine cleavage system"/>
    <property type="evidence" value="ECO:0007669"/>
    <property type="project" value="UniProtKB-UniRule"/>
</dbReference>
<comment type="caution">
    <text evidence="4">The sequence shown here is derived from an EMBL/GenBank/DDBJ whole genome shotgun (WGS) entry which is preliminary data.</text>
</comment>
<dbReference type="PANTHER" id="PTHR42806">
    <property type="entry name" value="GLYCINE CLEAVAGE SYSTEM P-PROTEIN"/>
    <property type="match status" value="1"/>
</dbReference>
<dbReference type="HAMAP" id="MF_00712">
    <property type="entry name" value="GcvPA"/>
    <property type="match status" value="1"/>
</dbReference>
<dbReference type="Gene3D" id="3.40.640.10">
    <property type="entry name" value="Type I PLP-dependent aspartate aminotransferase-like (Major domain)"/>
    <property type="match status" value="1"/>
</dbReference>
<dbReference type="InterPro" id="IPR023010">
    <property type="entry name" value="GcvPA"/>
</dbReference>
<dbReference type="SUPFAM" id="SSF53383">
    <property type="entry name" value="PLP-dependent transferases"/>
    <property type="match status" value="1"/>
</dbReference>
<protein>
    <recommendedName>
        <fullName evidence="2">Probable glycine dehydrogenase (decarboxylating) subunit 1</fullName>
        <ecNumber evidence="2">1.4.4.2</ecNumber>
    </recommendedName>
    <alternativeName>
        <fullName evidence="2">Glycine cleavage system P-protein subunit 1</fullName>
    </alternativeName>
    <alternativeName>
        <fullName evidence="2">Glycine decarboxylase subunit 1</fullName>
    </alternativeName>
    <alternativeName>
        <fullName evidence="2">Glycine dehydrogenase (aminomethyl-transferring) subunit 1</fullName>
    </alternativeName>
</protein>
<dbReference type="PIRSF" id="PIRSF006815">
    <property type="entry name" value="GcvPA"/>
    <property type="match status" value="1"/>
</dbReference>
<dbReference type="InterPro" id="IPR015422">
    <property type="entry name" value="PyrdxlP-dep_Trfase_small"/>
</dbReference>
<dbReference type="OrthoDB" id="9801272at2"/>
<evidence type="ECO:0000313" key="4">
    <source>
        <dbReference type="EMBL" id="TCJ15928.1"/>
    </source>
</evidence>
<dbReference type="InterPro" id="IPR015424">
    <property type="entry name" value="PyrdxlP-dep_Trfase"/>
</dbReference>
<comment type="catalytic activity">
    <reaction evidence="2">
        <text>N(6)-[(R)-lipoyl]-L-lysyl-[glycine-cleavage complex H protein] + glycine + H(+) = N(6)-[(R)-S(8)-aminomethyldihydrolipoyl]-L-lysyl-[glycine-cleavage complex H protein] + CO2</text>
        <dbReference type="Rhea" id="RHEA:24304"/>
        <dbReference type="Rhea" id="RHEA-COMP:10494"/>
        <dbReference type="Rhea" id="RHEA-COMP:10495"/>
        <dbReference type="ChEBI" id="CHEBI:15378"/>
        <dbReference type="ChEBI" id="CHEBI:16526"/>
        <dbReference type="ChEBI" id="CHEBI:57305"/>
        <dbReference type="ChEBI" id="CHEBI:83099"/>
        <dbReference type="ChEBI" id="CHEBI:83143"/>
        <dbReference type="EC" id="1.4.4.2"/>
    </reaction>
</comment>
<dbReference type="Pfam" id="PF02347">
    <property type="entry name" value="GDC-P"/>
    <property type="match status" value="1"/>
</dbReference>
<dbReference type="Proteomes" id="UP000295244">
    <property type="component" value="Unassembled WGS sequence"/>
</dbReference>
<dbReference type="InterPro" id="IPR015421">
    <property type="entry name" value="PyrdxlP-dep_Trfase_major"/>
</dbReference>
<reference evidence="4 5" key="1">
    <citation type="submission" date="2019-03" db="EMBL/GenBank/DDBJ databases">
        <title>Whole genome sequence of a novel Rubrobacter taiwanensis strain, isolated from Yellowstone National Park.</title>
        <authorList>
            <person name="Freed S."/>
            <person name="Ramaley R.F."/>
            <person name="Kyndt J.A."/>
        </authorList>
    </citation>
    <scope>NUCLEOTIDE SEQUENCE [LARGE SCALE GENOMIC DNA]</scope>
    <source>
        <strain evidence="4 5">Yellowstone</strain>
    </source>
</reference>
<dbReference type="GO" id="GO:0009116">
    <property type="term" value="P:nucleoside metabolic process"/>
    <property type="evidence" value="ECO:0007669"/>
    <property type="project" value="InterPro"/>
</dbReference>
<feature type="domain" description="Glycine cleavage system P-protein N-terminal" evidence="3">
    <location>
        <begin position="3"/>
        <end position="424"/>
    </location>
</feature>
<evidence type="ECO:0000256" key="1">
    <source>
        <dbReference type="ARBA" id="ARBA00023002"/>
    </source>
</evidence>
<dbReference type="EMBL" id="SKBU01000020">
    <property type="protein sequence ID" value="TCJ15928.1"/>
    <property type="molecule type" value="Genomic_DNA"/>
</dbReference>
<evidence type="ECO:0000256" key="2">
    <source>
        <dbReference type="HAMAP-Rule" id="MF_00712"/>
    </source>
</evidence>
<evidence type="ECO:0000259" key="3">
    <source>
        <dbReference type="Pfam" id="PF02347"/>
    </source>
</evidence>
<dbReference type="EC" id="1.4.4.2" evidence="2"/>
<comment type="similarity">
    <text evidence="2">Belongs to the GcvP family. N-terminal subunit subfamily.</text>
</comment>
<keyword evidence="1 2" id="KW-0560">Oxidoreductase</keyword>
<gene>
    <name evidence="2" type="primary">gcvPA</name>
    <name evidence="4" type="ORF">E0L93_11785</name>
</gene>
<dbReference type="Gene3D" id="3.90.1150.10">
    <property type="entry name" value="Aspartate Aminotransferase, domain 1"/>
    <property type="match status" value="1"/>
</dbReference>
<dbReference type="PANTHER" id="PTHR42806:SF1">
    <property type="entry name" value="GLYCINE DEHYDROGENASE (DECARBOXYLATING)"/>
    <property type="match status" value="1"/>
</dbReference>
<accession>A0A4R1BFU9</accession>
<proteinExistence type="inferred from homology"/>
<comment type="subunit">
    <text evidence="2">The glycine cleavage system is composed of four proteins: P, T, L and H. In this organism, the P 'protein' is a heterodimer of two subunits.</text>
</comment>
<keyword evidence="5" id="KW-1185">Reference proteome</keyword>
<dbReference type="GO" id="GO:0004375">
    <property type="term" value="F:glycine dehydrogenase (decarboxylating) activity"/>
    <property type="evidence" value="ECO:0007669"/>
    <property type="project" value="UniProtKB-EC"/>
</dbReference>
<comment type="function">
    <text evidence="2">The glycine cleavage system catalyzes the degradation of glycine. The P protein binds the alpha-amino group of glycine through its pyridoxal phosphate cofactor; CO(2) is released and the remaining methylamine moiety is then transferred to the lipoamide cofactor of the H protein.</text>
</comment>
<dbReference type="InterPro" id="IPR049315">
    <property type="entry name" value="GDC-P_N"/>
</dbReference>
<dbReference type="NCBIfam" id="NF001696">
    <property type="entry name" value="PRK00451.1"/>
    <property type="match status" value="1"/>
</dbReference>